<organism evidence="3 4">
    <name type="scientific">Williamsia limnetica</name>
    <dbReference type="NCBI Taxonomy" id="882452"/>
    <lineage>
        <taxon>Bacteria</taxon>
        <taxon>Bacillati</taxon>
        <taxon>Actinomycetota</taxon>
        <taxon>Actinomycetes</taxon>
        <taxon>Mycobacteriales</taxon>
        <taxon>Nocardiaceae</taxon>
        <taxon>Williamsia</taxon>
    </lineage>
</organism>
<protein>
    <recommendedName>
        <fullName evidence="2">TY-Chap N-terminal domain-containing protein</fullName>
    </recommendedName>
</protein>
<feature type="region of interest" description="Disordered" evidence="1">
    <location>
        <begin position="143"/>
        <end position="163"/>
    </location>
</feature>
<accession>A0A318RKS0</accession>
<evidence type="ECO:0000259" key="2">
    <source>
        <dbReference type="Pfam" id="PF22552"/>
    </source>
</evidence>
<feature type="domain" description="TY-Chap N-terminal" evidence="2">
    <location>
        <begin position="19"/>
        <end position="135"/>
    </location>
</feature>
<proteinExistence type="predicted"/>
<dbReference type="EMBL" id="QJSP01000031">
    <property type="protein sequence ID" value="PYE11772.1"/>
    <property type="molecule type" value="Genomic_DNA"/>
</dbReference>
<evidence type="ECO:0000313" key="4">
    <source>
        <dbReference type="Proteomes" id="UP000247591"/>
    </source>
</evidence>
<dbReference type="AlphaFoldDB" id="A0A318RKS0"/>
<dbReference type="Pfam" id="PF22552">
    <property type="entry name" value="TY-Chap3"/>
    <property type="match status" value="1"/>
</dbReference>
<dbReference type="InterPro" id="IPR054344">
    <property type="entry name" value="TY-Chap_N"/>
</dbReference>
<dbReference type="OrthoDB" id="4373506at2"/>
<name>A0A318RKS0_WILLI</name>
<keyword evidence="4" id="KW-1185">Reference proteome</keyword>
<dbReference type="Proteomes" id="UP000247591">
    <property type="component" value="Unassembled WGS sequence"/>
</dbReference>
<comment type="caution">
    <text evidence="3">The sequence shown here is derived from an EMBL/GenBank/DDBJ whole genome shotgun (WGS) entry which is preliminary data.</text>
</comment>
<evidence type="ECO:0000313" key="3">
    <source>
        <dbReference type="EMBL" id="PYE11772.1"/>
    </source>
</evidence>
<sequence length="412" mass="45639">MGESEFDDNIDFDACAELEWGALVQRLEGRLATLEREEFVEIARTDSGGHRPLLAFTKTGSGRLRCTISGAAFPVSFTPDEYRAMRARYAALIDLGWRELRDGTTINEVGKRSVGELASAVVRALREVWEIEDRSVLDVHDPFGPKFEKPSKPSPRRAADLPSKRATLGVVPRDAAHLLEMARRTLAEDSGDSVEIDDNAIRFTTLGGVYTKLLVSPQAMRLEFCTILAHGTPDMDLLGAVVAEHSSRWPEISVVVTKGHVFGVRAVEASVYCSANLLQALAAWLEYCHDGSIDIVEQFSPEMVAQKDISPDELPDGLSKMMAKFAEDPSTTTPDSIMRSCRANAPMLRRYARICGTLIDERLGMEQYAIAHGYPDSQVERCRQRRVEIERFLSVLLDAVTLAAEHNVAWNG</sequence>
<reference evidence="3 4" key="1">
    <citation type="submission" date="2018-06" db="EMBL/GenBank/DDBJ databases">
        <title>Genomic Encyclopedia of Type Strains, Phase IV (KMG-IV): sequencing the most valuable type-strain genomes for metagenomic binning, comparative biology and taxonomic classification.</title>
        <authorList>
            <person name="Goeker M."/>
        </authorList>
    </citation>
    <scope>NUCLEOTIDE SEQUENCE [LARGE SCALE GENOMIC DNA]</scope>
    <source>
        <strain evidence="3 4">DSM 45521</strain>
    </source>
</reference>
<evidence type="ECO:0000256" key="1">
    <source>
        <dbReference type="SAM" id="MobiDB-lite"/>
    </source>
</evidence>
<dbReference type="RefSeq" id="WP_110472973.1">
    <property type="nucleotide sequence ID" value="NZ_QJSP01000031.1"/>
</dbReference>
<gene>
    <name evidence="3" type="ORF">DFR67_13118</name>
</gene>